<dbReference type="STRING" id="983644.G3JRI8"/>
<dbReference type="GO" id="GO:0016301">
    <property type="term" value="F:kinase activity"/>
    <property type="evidence" value="ECO:0007669"/>
    <property type="project" value="UniProtKB-KW"/>
</dbReference>
<sequence length="412" mass="45866">MAAPDQKNANVQLLACLVDEEDDGDSDYRFLVDGRSVKYITTAPGAFRGAEEDRTFEPILLGELLPPFPAGPWNTGHIARSPDTGCAAFVRTETVQLPGVEGLWHPVTLSEVEFTRQDRYRQRVHISTHPGVNGGRPVVVKLAVWPWEIGLAEAETAAYRWIRDSGVGPRFLGHLAEDGDGRVVGFVIEWLDGARAAGPEDLDGCRKALGRLHGLGIKLGDINRHNFLVRSGHDVVLTDFEMARRDCSPEQLEEEMSALESSLNDTSKPSPKVHGMRVPPSLRRTSVTSGVPSEIDVDITQLFNKLASREDIGRFDGKTAWYPGVIIYVVAQDSYPYSMSIKNVSLAFFSFHGERERLPRTRVYACPSGNSPMSKPFHLPPCRLDAWPKPSQPVRSKTRRRRILDRDVLLHL</sequence>
<organism evidence="2 3">
    <name type="scientific">Cordyceps militaris (strain CM01)</name>
    <name type="common">Caterpillar fungus</name>
    <dbReference type="NCBI Taxonomy" id="983644"/>
    <lineage>
        <taxon>Eukaryota</taxon>
        <taxon>Fungi</taxon>
        <taxon>Dikarya</taxon>
        <taxon>Ascomycota</taxon>
        <taxon>Pezizomycotina</taxon>
        <taxon>Sordariomycetes</taxon>
        <taxon>Hypocreomycetidae</taxon>
        <taxon>Hypocreales</taxon>
        <taxon>Cordycipitaceae</taxon>
        <taxon>Cordyceps</taxon>
    </lineage>
</organism>
<dbReference type="SUPFAM" id="SSF56112">
    <property type="entry name" value="Protein kinase-like (PK-like)"/>
    <property type="match status" value="1"/>
</dbReference>
<dbReference type="Gene3D" id="1.10.510.10">
    <property type="entry name" value="Transferase(Phosphotransferase) domain 1"/>
    <property type="match status" value="1"/>
</dbReference>
<dbReference type="OrthoDB" id="2687876at2759"/>
<dbReference type="InterPro" id="IPR011009">
    <property type="entry name" value="Kinase-like_dom_sf"/>
</dbReference>
<dbReference type="EMBL" id="JH126405">
    <property type="protein sequence ID" value="EGX88591.1"/>
    <property type="molecule type" value="Genomic_DNA"/>
</dbReference>
<dbReference type="KEGG" id="cmt:CCM_08636"/>
<evidence type="ECO:0000313" key="3">
    <source>
        <dbReference type="Proteomes" id="UP000001610"/>
    </source>
</evidence>
<dbReference type="PANTHER" id="PTHR37171:SF1">
    <property type="entry name" value="SERINE_THREONINE-PROTEIN KINASE YRZF-RELATED"/>
    <property type="match status" value="1"/>
</dbReference>
<evidence type="ECO:0000313" key="2">
    <source>
        <dbReference type="EMBL" id="EGX88591.1"/>
    </source>
</evidence>
<protein>
    <submittedName>
        <fullName evidence="2">Protein kinase-like domain</fullName>
    </submittedName>
</protein>
<keyword evidence="2" id="KW-0808">Transferase</keyword>
<dbReference type="VEuPathDB" id="FungiDB:CCM_08636"/>
<dbReference type="PANTHER" id="PTHR37171">
    <property type="entry name" value="SERINE/THREONINE-PROTEIN KINASE YRZF-RELATED"/>
    <property type="match status" value="1"/>
</dbReference>
<dbReference type="Proteomes" id="UP000001610">
    <property type="component" value="Unassembled WGS sequence"/>
</dbReference>
<keyword evidence="3" id="KW-1185">Reference proteome</keyword>
<dbReference type="eggNOG" id="ENOG502S5YZ">
    <property type="taxonomic scope" value="Eukaryota"/>
</dbReference>
<dbReference type="AlphaFoldDB" id="G3JRI8"/>
<dbReference type="RefSeq" id="XP_006673836.1">
    <property type="nucleotide sequence ID" value="XM_006673773.1"/>
</dbReference>
<feature type="region of interest" description="Disordered" evidence="1">
    <location>
        <begin position="261"/>
        <end position="289"/>
    </location>
</feature>
<dbReference type="GeneID" id="18170642"/>
<name>G3JRI8_CORMM</name>
<keyword evidence="2" id="KW-0418">Kinase</keyword>
<proteinExistence type="predicted"/>
<dbReference type="HOGENOM" id="CLU_667338_0_0_1"/>
<dbReference type="InParanoid" id="G3JRI8"/>
<dbReference type="InterPro" id="IPR052396">
    <property type="entry name" value="Meiotic_Drive_Suppr_Kinase"/>
</dbReference>
<accession>G3JRI8</accession>
<reference evidence="2 3" key="1">
    <citation type="journal article" date="2011" name="Genome Biol.">
        <title>Genome sequence of the insect pathogenic fungus Cordyceps militaris, a valued traditional Chinese medicine.</title>
        <authorList>
            <person name="Zheng P."/>
            <person name="Xia Y."/>
            <person name="Xiao G."/>
            <person name="Xiong C."/>
            <person name="Hu X."/>
            <person name="Zhang S."/>
            <person name="Zheng H."/>
            <person name="Huang Y."/>
            <person name="Zhou Y."/>
            <person name="Wang S."/>
            <person name="Zhao G.P."/>
            <person name="Liu X."/>
            <person name="St Leger R.J."/>
            <person name="Wang C."/>
        </authorList>
    </citation>
    <scope>NUCLEOTIDE SEQUENCE [LARGE SCALE GENOMIC DNA]</scope>
    <source>
        <strain evidence="2 3">CM01</strain>
    </source>
</reference>
<evidence type="ECO:0000256" key="1">
    <source>
        <dbReference type="SAM" id="MobiDB-lite"/>
    </source>
</evidence>
<gene>
    <name evidence="2" type="ORF">CCM_08636</name>
</gene>